<proteinExistence type="inferred from homology"/>
<dbReference type="CDD" id="cd12168">
    <property type="entry name" value="Mand_dh_like"/>
    <property type="match status" value="1"/>
</dbReference>
<gene>
    <name evidence="5" type="ORF">PoMZ_06011</name>
</gene>
<dbReference type="InterPro" id="IPR036291">
    <property type="entry name" value="NAD(P)-bd_dom_sf"/>
</dbReference>
<dbReference type="GO" id="GO:0005829">
    <property type="term" value="C:cytosol"/>
    <property type="evidence" value="ECO:0007669"/>
    <property type="project" value="TreeGrafter"/>
</dbReference>
<protein>
    <recommendedName>
        <fullName evidence="7">D-mandelate dehydrogenase</fullName>
    </recommendedName>
</protein>
<dbReference type="InterPro" id="IPR006139">
    <property type="entry name" value="D-isomer_2_OHA_DH_cat_dom"/>
</dbReference>
<sequence>MATSTEKPIVLHLGDPIEFNHDLYATLESKFTIIRPSLEERQRPAFLDALRTGKWGPIAGSFKPFWVSGGEMGRCDRELISLLPDTFRVYTAAGAGYDWADVDVMAERGILYCNGATASTEAVADMALYHILSVFRNMQWSNMAARSGDGEQFLDAHRNAPFGAHNPQGLTLGVIGLGNIGYRIAQKAHRALDMKVVYVDVVAKSKEQEDAIGGATRLETIDELLAVADCTVLAAPGQAGQLLDRERIGKIKKGARVVNIARGTLIDEEALADALEKGDIFAVGLDVHADEPNVNQRLIKNRNATLTSHTAGGALETTSGFEGLSMKNLLAVLSGEAPLTPVNKHLIKG</sequence>
<dbReference type="GO" id="GO:0051287">
    <property type="term" value="F:NAD binding"/>
    <property type="evidence" value="ECO:0007669"/>
    <property type="project" value="InterPro"/>
</dbReference>
<evidence type="ECO:0008006" key="7">
    <source>
        <dbReference type="Google" id="ProtNLM"/>
    </source>
</evidence>
<dbReference type="GO" id="GO:0030267">
    <property type="term" value="F:glyoxylate reductase (NADPH) activity"/>
    <property type="evidence" value="ECO:0007669"/>
    <property type="project" value="TreeGrafter"/>
</dbReference>
<dbReference type="GO" id="GO:0016618">
    <property type="term" value="F:hydroxypyruvate reductase [NAD(P)H] activity"/>
    <property type="evidence" value="ECO:0007669"/>
    <property type="project" value="TreeGrafter"/>
</dbReference>
<dbReference type="InterPro" id="IPR006140">
    <property type="entry name" value="D-isomer_DH_NAD-bd"/>
</dbReference>
<dbReference type="PANTHER" id="PTHR10996">
    <property type="entry name" value="2-HYDROXYACID DEHYDROGENASE-RELATED"/>
    <property type="match status" value="1"/>
</dbReference>
<evidence type="ECO:0000256" key="2">
    <source>
        <dbReference type="RuleBase" id="RU003719"/>
    </source>
</evidence>
<evidence type="ECO:0000259" key="4">
    <source>
        <dbReference type="Pfam" id="PF02826"/>
    </source>
</evidence>
<name>A0A4P7NR97_PYROR</name>
<feature type="domain" description="D-isomer specific 2-hydroxyacid dehydrogenase catalytic" evidence="3">
    <location>
        <begin position="75"/>
        <end position="343"/>
    </location>
</feature>
<accession>A0A4P7NR97</accession>
<keyword evidence="1 2" id="KW-0560">Oxidoreductase</keyword>
<comment type="similarity">
    <text evidence="2">Belongs to the D-isomer specific 2-hydroxyacid dehydrogenase family.</text>
</comment>
<dbReference type="EMBL" id="CP034209">
    <property type="protein sequence ID" value="QBZ64316.1"/>
    <property type="molecule type" value="Genomic_DNA"/>
</dbReference>
<dbReference type="Pfam" id="PF02826">
    <property type="entry name" value="2-Hacid_dh_C"/>
    <property type="match status" value="1"/>
</dbReference>
<dbReference type="Pfam" id="PF00389">
    <property type="entry name" value="2-Hacid_dh"/>
    <property type="match status" value="1"/>
</dbReference>
<feature type="domain" description="D-isomer specific 2-hydroxyacid dehydrogenase NAD-binding" evidence="4">
    <location>
        <begin position="130"/>
        <end position="311"/>
    </location>
</feature>
<evidence type="ECO:0000313" key="5">
    <source>
        <dbReference type="EMBL" id="QBZ64316.1"/>
    </source>
</evidence>
<dbReference type="Proteomes" id="UP000294847">
    <property type="component" value="Chromosome 6"/>
</dbReference>
<reference evidence="5 6" key="1">
    <citation type="journal article" date="2019" name="Mol. Biol. Evol.">
        <title>Blast fungal genomes show frequent chromosomal changes, gene gains and losses, and effector gene turnover.</title>
        <authorList>
            <person name="Gomez Luciano L.B."/>
            <person name="Jason Tsai I."/>
            <person name="Chuma I."/>
            <person name="Tosa Y."/>
            <person name="Chen Y.H."/>
            <person name="Li J.Y."/>
            <person name="Li M.Y."/>
            <person name="Jade Lu M.Y."/>
            <person name="Nakayashiki H."/>
            <person name="Li W.H."/>
        </authorList>
    </citation>
    <scope>NUCLEOTIDE SEQUENCE [LARGE SCALE GENOMIC DNA]</scope>
    <source>
        <strain evidence="5">MZ5-1-6</strain>
    </source>
</reference>
<organism evidence="5 6">
    <name type="scientific">Pyricularia oryzae</name>
    <name type="common">Rice blast fungus</name>
    <name type="synonym">Magnaporthe oryzae</name>
    <dbReference type="NCBI Taxonomy" id="318829"/>
    <lineage>
        <taxon>Eukaryota</taxon>
        <taxon>Fungi</taxon>
        <taxon>Dikarya</taxon>
        <taxon>Ascomycota</taxon>
        <taxon>Pezizomycotina</taxon>
        <taxon>Sordariomycetes</taxon>
        <taxon>Sordariomycetidae</taxon>
        <taxon>Magnaporthales</taxon>
        <taxon>Pyriculariaceae</taxon>
        <taxon>Pyricularia</taxon>
    </lineage>
</organism>
<dbReference type="Gene3D" id="3.40.50.720">
    <property type="entry name" value="NAD(P)-binding Rossmann-like Domain"/>
    <property type="match status" value="2"/>
</dbReference>
<dbReference type="InterPro" id="IPR050223">
    <property type="entry name" value="D-isomer_2-hydroxyacid_DH"/>
</dbReference>
<dbReference type="AlphaFoldDB" id="A0A4P7NR97"/>
<dbReference type="PANTHER" id="PTHR10996:SF281">
    <property type="entry name" value="D-ISOMER SPECIFIC 2-HYDROXYACID DEHYDROGENASE NAD-BINDING DOMAIN-CONTAINING PROTEIN-RELATED"/>
    <property type="match status" value="1"/>
</dbReference>
<evidence type="ECO:0000259" key="3">
    <source>
        <dbReference type="Pfam" id="PF00389"/>
    </source>
</evidence>
<dbReference type="SUPFAM" id="SSF51735">
    <property type="entry name" value="NAD(P)-binding Rossmann-fold domains"/>
    <property type="match status" value="1"/>
</dbReference>
<dbReference type="SUPFAM" id="SSF52283">
    <property type="entry name" value="Formate/glycerate dehydrogenase catalytic domain-like"/>
    <property type="match status" value="1"/>
</dbReference>
<dbReference type="FunFam" id="3.40.50.720:FF:000526">
    <property type="entry name" value="D-mandelate dehydrogenase, putative"/>
    <property type="match status" value="1"/>
</dbReference>
<evidence type="ECO:0000256" key="1">
    <source>
        <dbReference type="ARBA" id="ARBA00023002"/>
    </source>
</evidence>
<evidence type="ECO:0000313" key="6">
    <source>
        <dbReference type="Proteomes" id="UP000294847"/>
    </source>
</evidence>